<dbReference type="Gene3D" id="3.30.1370.110">
    <property type="match status" value="1"/>
</dbReference>
<dbReference type="Gramene" id="Jr06_20790_p1">
    <property type="protein sequence ID" value="cds.Jr06_20790_p1"/>
    <property type="gene ID" value="Jr06_20790"/>
</dbReference>
<name>A0A2I4DQB7_JUGRE</name>
<dbReference type="OrthoDB" id="3231855at2759"/>
<dbReference type="Proteomes" id="UP000235220">
    <property type="component" value="Chromosome 6"/>
</dbReference>
<proteinExistence type="predicted"/>
<dbReference type="SMART" id="SM00463">
    <property type="entry name" value="SMR"/>
    <property type="match status" value="1"/>
</dbReference>
<dbReference type="GeneID" id="108982423"/>
<dbReference type="AlphaFoldDB" id="A0A2I4DQB7"/>
<dbReference type="PANTHER" id="PTHR47812">
    <property type="entry name" value="SMR (SMALL MUTS RELATED) DOMAIN-CONTAINING PROTEIN"/>
    <property type="match status" value="1"/>
</dbReference>
<feature type="compositionally biased region" description="Polar residues" evidence="1">
    <location>
        <begin position="39"/>
        <end position="56"/>
    </location>
</feature>
<feature type="region of interest" description="Disordered" evidence="1">
    <location>
        <begin position="1"/>
        <end position="77"/>
    </location>
</feature>
<dbReference type="PANTHER" id="PTHR47812:SF2">
    <property type="entry name" value="SMR (SMALL MUTS RELATED) DOMAIN-CONTAINING PROTEIN"/>
    <property type="match status" value="1"/>
</dbReference>
<dbReference type="KEGG" id="jre:108982423"/>
<protein>
    <submittedName>
        <fullName evidence="3">Uncharacterized protein LOC108982423</fullName>
    </submittedName>
</protein>
<organism evidence="2 3">
    <name type="scientific">Juglans regia</name>
    <name type="common">English walnut</name>
    <dbReference type="NCBI Taxonomy" id="51240"/>
    <lineage>
        <taxon>Eukaryota</taxon>
        <taxon>Viridiplantae</taxon>
        <taxon>Streptophyta</taxon>
        <taxon>Embryophyta</taxon>
        <taxon>Tracheophyta</taxon>
        <taxon>Spermatophyta</taxon>
        <taxon>Magnoliopsida</taxon>
        <taxon>eudicotyledons</taxon>
        <taxon>Gunneridae</taxon>
        <taxon>Pentapetalae</taxon>
        <taxon>rosids</taxon>
        <taxon>fabids</taxon>
        <taxon>Fagales</taxon>
        <taxon>Juglandaceae</taxon>
        <taxon>Juglans</taxon>
    </lineage>
</organism>
<dbReference type="SMART" id="SM01162">
    <property type="entry name" value="DUF1771"/>
    <property type="match status" value="1"/>
</dbReference>
<dbReference type="InterPro" id="IPR002625">
    <property type="entry name" value="Smr_dom"/>
</dbReference>
<dbReference type="PROSITE" id="PS50828">
    <property type="entry name" value="SMR"/>
    <property type="match status" value="1"/>
</dbReference>
<gene>
    <name evidence="3" type="primary">LOC108982423</name>
</gene>
<evidence type="ECO:0000256" key="1">
    <source>
        <dbReference type="SAM" id="MobiDB-lite"/>
    </source>
</evidence>
<dbReference type="STRING" id="51240.A0A2I4DQB7"/>
<reference evidence="3" key="1">
    <citation type="submission" date="2025-08" db="UniProtKB">
        <authorList>
            <consortium name="RefSeq"/>
        </authorList>
    </citation>
    <scope>IDENTIFICATION</scope>
    <source>
        <tissue evidence="3">Leaves</tissue>
    </source>
</reference>
<dbReference type="InterPro" id="IPR013899">
    <property type="entry name" value="DUF1771"/>
</dbReference>
<accession>A0A2I4DQB7</accession>
<evidence type="ECO:0000313" key="3">
    <source>
        <dbReference type="RefSeq" id="XP_018809347.1"/>
    </source>
</evidence>
<dbReference type="SUPFAM" id="SSF160443">
    <property type="entry name" value="SMR domain-like"/>
    <property type="match status" value="1"/>
</dbReference>
<dbReference type="Pfam" id="PF08590">
    <property type="entry name" value="DUF1771"/>
    <property type="match status" value="1"/>
</dbReference>
<dbReference type="FunCoup" id="A0A2I4DQB7">
    <property type="interactions" value="2554"/>
</dbReference>
<evidence type="ECO:0000313" key="2">
    <source>
        <dbReference type="Proteomes" id="UP000235220"/>
    </source>
</evidence>
<dbReference type="RefSeq" id="XP_018809347.1">
    <property type="nucleotide sequence ID" value="XM_018953802.2"/>
</dbReference>
<sequence>MSRGKSKSPGWAAFDLKHRQKQTLEPHIPEEDPFPPIGSSLTTPDPTNIMQFSSLLIPSPDNGNRKKTATTVGDSSNNFVQQDDRVLAVQKLKELHQWADNSLVEDVLAAADDNVDSASTFLKAMFPINETLEDEPTVVAETNYTSNELCGAKRDQNDSLGNTTSLADRSSTLEDSLQYNSHESEDQNFSFGEKLSDDTKLILERLKSVPVEPEWEKDDIYLIHRKDALKMIRSASQHSRASTNAFLRGDHLSAQHHSMKAHEEWLAAERLNAKAAKEIFSIRNSKKNIWKLDLHGLHASEAIRALQERLQQIETQAQPNHSVSPNRVDMESGIVCSSSHESFNCLDTEDLDIRQVLSRQRPASLQVITGIGNHSKGHAAIPTAVRSYLNENRYHFDELRPGVVTVRTKFRQR</sequence>
<dbReference type="InterPro" id="IPR036063">
    <property type="entry name" value="Smr_dom_sf"/>
</dbReference>
<feature type="region of interest" description="Disordered" evidence="1">
    <location>
        <begin position="151"/>
        <end position="172"/>
    </location>
</feature>
<feature type="compositionally biased region" description="Polar residues" evidence="1">
    <location>
        <begin position="158"/>
        <end position="172"/>
    </location>
</feature>
<keyword evidence="2" id="KW-1185">Reference proteome</keyword>